<dbReference type="InterPro" id="IPR052336">
    <property type="entry name" value="MlaD_Phospholipid_Transporter"/>
</dbReference>
<organism evidence="3">
    <name type="scientific">hydrothermal vent metagenome</name>
    <dbReference type="NCBI Taxonomy" id="652676"/>
    <lineage>
        <taxon>unclassified sequences</taxon>
        <taxon>metagenomes</taxon>
        <taxon>ecological metagenomes</taxon>
    </lineage>
</organism>
<protein>
    <recommendedName>
        <fullName evidence="2">Mce/MlaD domain-containing protein</fullName>
    </recommendedName>
</protein>
<dbReference type="InterPro" id="IPR003399">
    <property type="entry name" value="Mce/MlaD"/>
</dbReference>
<feature type="domain" description="Mce/MlaD" evidence="2">
    <location>
        <begin position="35"/>
        <end position="113"/>
    </location>
</feature>
<evidence type="ECO:0000259" key="2">
    <source>
        <dbReference type="Pfam" id="PF02470"/>
    </source>
</evidence>
<evidence type="ECO:0000313" key="3">
    <source>
        <dbReference type="EMBL" id="VAX36770.1"/>
    </source>
</evidence>
<dbReference type="PANTHER" id="PTHR33371">
    <property type="entry name" value="INTERMEMBRANE PHOSPHOLIPID TRANSPORT SYSTEM BINDING PROTEIN MLAD-RELATED"/>
    <property type="match status" value="1"/>
</dbReference>
<name>A0A3B1DP73_9ZZZZ</name>
<evidence type="ECO:0000256" key="1">
    <source>
        <dbReference type="SAM" id="Phobius"/>
    </source>
</evidence>
<keyword evidence="1" id="KW-0812">Transmembrane</keyword>
<gene>
    <name evidence="3" type="ORF">MNBD_UNCLBAC01-1281</name>
</gene>
<dbReference type="PANTHER" id="PTHR33371:SF4">
    <property type="entry name" value="INTERMEMBRANE PHOSPHOLIPID TRANSPORT SYSTEM BINDING PROTEIN MLAD"/>
    <property type="match status" value="1"/>
</dbReference>
<keyword evidence="1" id="KW-1133">Transmembrane helix</keyword>
<keyword evidence="1" id="KW-0472">Membrane</keyword>
<dbReference type="Pfam" id="PF02470">
    <property type="entry name" value="MlaD"/>
    <property type="match status" value="1"/>
</dbReference>
<sequence length="235" mass="26463">MKINNEIKIGLMVVVSLILLVVMTFTAEKFSFSKKGYTIKVQFKDISGLTLSSPVMFNGYEMGVVENIAIKEGKEEVKIELTLWLNQKARLRKGDKVYVKNLGLMGEKYVGIVSKSNNAPYLQEGAFLIGEDPVDFEKLMEDGQGIAKQLNEVSQNINELLEKNKETIDEILVGVNETLKNAHSISDDLDDLMDVNKGKVDRMVANLEATSKNLEEMSLDLKLHPWKIMYKGKDK</sequence>
<feature type="transmembrane region" description="Helical" evidence="1">
    <location>
        <begin position="7"/>
        <end position="27"/>
    </location>
</feature>
<dbReference type="AlphaFoldDB" id="A0A3B1DP73"/>
<accession>A0A3B1DP73</accession>
<dbReference type="EMBL" id="UOGJ01000110">
    <property type="protein sequence ID" value="VAX36770.1"/>
    <property type="molecule type" value="Genomic_DNA"/>
</dbReference>
<proteinExistence type="predicted"/>
<reference evidence="3" key="1">
    <citation type="submission" date="2018-06" db="EMBL/GenBank/DDBJ databases">
        <authorList>
            <person name="Zhirakovskaya E."/>
        </authorList>
    </citation>
    <scope>NUCLEOTIDE SEQUENCE</scope>
</reference>